<dbReference type="CDD" id="cd00130">
    <property type="entry name" value="PAS"/>
    <property type="match status" value="1"/>
</dbReference>
<dbReference type="PROSITE" id="PS50046">
    <property type="entry name" value="PHYTOCHROME_2"/>
    <property type="match status" value="1"/>
</dbReference>
<comment type="function">
    <text evidence="7">Putative oxygen sensor; modulates the activity of FixJ, a transcriptional activator of nitrogen fixation fixK gene. FixL probably acts as a kinase that phosphorylates FixJ.</text>
</comment>
<keyword evidence="2" id="KW-0808">Transferase</keyword>
<dbReference type="CDD" id="cd16917">
    <property type="entry name" value="HATPase_UhpB-NarQ-NarX-like"/>
    <property type="match status" value="1"/>
</dbReference>
<dbReference type="FunFam" id="3.30.450.20:FF:000060">
    <property type="entry name" value="Sensor protein FixL"/>
    <property type="match status" value="1"/>
</dbReference>
<dbReference type="Gene3D" id="1.20.5.1930">
    <property type="match status" value="1"/>
</dbReference>
<dbReference type="GO" id="GO:0005524">
    <property type="term" value="F:ATP binding"/>
    <property type="evidence" value="ECO:0007669"/>
    <property type="project" value="UniProtKB-KW"/>
</dbReference>
<dbReference type="NCBIfam" id="TIGR00229">
    <property type="entry name" value="sensory_box"/>
    <property type="match status" value="1"/>
</dbReference>
<feature type="domain" description="Phytochrome chromophore attachment site" evidence="9">
    <location>
        <begin position="239"/>
        <end position="282"/>
    </location>
</feature>
<dbReference type="InterPro" id="IPR036890">
    <property type="entry name" value="HATPase_C_sf"/>
</dbReference>
<feature type="domain" description="PAC" evidence="12">
    <location>
        <begin position="382"/>
        <end position="432"/>
    </location>
</feature>
<reference evidence="13" key="1">
    <citation type="journal article" date="2020" name="mSystems">
        <title>Genome- and Community-Level Interaction Insights into Carbon Utilization and Element Cycling Functions of Hydrothermarchaeota in Hydrothermal Sediment.</title>
        <authorList>
            <person name="Zhou Z."/>
            <person name="Liu Y."/>
            <person name="Xu W."/>
            <person name="Pan J."/>
            <person name="Luo Z.H."/>
            <person name="Li M."/>
        </authorList>
    </citation>
    <scope>NUCLEOTIDE SEQUENCE [LARGE SCALE GENOMIC DNA]</scope>
    <source>
        <strain evidence="13">SpSt-143</strain>
    </source>
</reference>
<dbReference type="SUPFAM" id="SSF55874">
    <property type="entry name" value="ATPase domain of HSP90 chaperone/DNA topoisomerase II/histidine kinase"/>
    <property type="match status" value="1"/>
</dbReference>
<dbReference type="InterPro" id="IPR013767">
    <property type="entry name" value="PAS_fold"/>
</dbReference>
<dbReference type="GO" id="GO:0046983">
    <property type="term" value="F:protein dimerization activity"/>
    <property type="evidence" value="ECO:0007669"/>
    <property type="project" value="InterPro"/>
</dbReference>
<dbReference type="GO" id="GO:0016020">
    <property type="term" value="C:membrane"/>
    <property type="evidence" value="ECO:0007669"/>
    <property type="project" value="InterPro"/>
</dbReference>
<evidence type="ECO:0000256" key="1">
    <source>
        <dbReference type="ARBA" id="ARBA00006402"/>
    </source>
</evidence>
<dbReference type="Pfam" id="PF07730">
    <property type="entry name" value="HisKA_3"/>
    <property type="match status" value="1"/>
</dbReference>
<evidence type="ECO:0000256" key="6">
    <source>
        <dbReference type="ARBA" id="ARBA00023012"/>
    </source>
</evidence>
<dbReference type="AlphaFoldDB" id="A0A7V2AYW9"/>
<dbReference type="GO" id="GO:0006355">
    <property type="term" value="P:regulation of DNA-templated transcription"/>
    <property type="evidence" value="ECO:0007669"/>
    <property type="project" value="InterPro"/>
</dbReference>
<dbReference type="Gene3D" id="3.30.450.40">
    <property type="match status" value="1"/>
</dbReference>
<dbReference type="InterPro" id="IPR016132">
    <property type="entry name" value="Phyto_chromo_attachment"/>
</dbReference>
<sequence length="653" mass="71978">MDSLAVWIVGTPRSLGLRLAQFFKALGAEVTLVGAGDTLLVETLPALILLFGYPDGLRSQLEALRAAPNGEQVVIVAVPADPTTPGSLESLLAAGIDDVLDVREPSALLEARLRLLLRRARARQRRWEIERELHVRAGQQAVVAELGRRALAGLPLPLLLHHATERAAAALGVELAKVLQLLPGGQELLLIAGHGWQDGLVGTFRIPADTRSQAGYTLRVGGPVIVEDFSREERFSCPELLSRHGARAGLSVPIFVDGRAWGVLGAHTCRPRHFSADDVHFLQAVAHVLAAAIERQRHEEALRASEARYRAIVDTAADAIITIDENGHILLFNPAAEKIFGYRAEEVLGQNVSVLMPSPYREQHDRYIRNYLETGRRRIIGRGREVTGLRKDGSTFPMYLAVSEVRLPDRRLFTGIVRDLSETRRLEREILRISDEERRRIGQDLHDGLGQMLTGMALISQSLARRLAAQGRPEASELEELTDLIRQADQQARTLARSLIPVELEANGLEAALKRLASQAEQLFGVPCRLKADRKAHLSDNVAATHLYRIAQEAINNAVRHGKAKHLEIRLAADREALHLWIRDDGIGIPAELPETSGMGLRIMHYRARLLGGHLEVRRRRKGGTEVHVAIPRSGRVLPADASQVLPTSDLIP</sequence>
<dbReference type="PROSITE" id="PS50109">
    <property type="entry name" value="HIS_KIN"/>
    <property type="match status" value="1"/>
</dbReference>
<dbReference type="InterPro" id="IPR003594">
    <property type="entry name" value="HATPase_dom"/>
</dbReference>
<keyword evidence="6" id="KW-0902">Two-component regulatory system</keyword>
<dbReference type="InterPro" id="IPR029016">
    <property type="entry name" value="GAF-like_dom_sf"/>
</dbReference>
<dbReference type="Gene3D" id="3.30.450.20">
    <property type="entry name" value="PAS domain"/>
    <property type="match status" value="1"/>
</dbReference>
<protein>
    <recommendedName>
        <fullName evidence="8">Sensor protein FixL</fullName>
    </recommendedName>
</protein>
<dbReference type="InterPro" id="IPR000700">
    <property type="entry name" value="PAS-assoc_C"/>
</dbReference>
<dbReference type="InterPro" id="IPR003018">
    <property type="entry name" value="GAF"/>
</dbReference>
<dbReference type="SUPFAM" id="SSF55781">
    <property type="entry name" value="GAF domain-like"/>
    <property type="match status" value="1"/>
</dbReference>
<dbReference type="Pfam" id="PF02518">
    <property type="entry name" value="HATPase_c"/>
    <property type="match status" value="1"/>
</dbReference>
<name>A0A7V2AYW9_RHOMR</name>
<evidence type="ECO:0000256" key="2">
    <source>
        <dbReference type="ARBA" id="ARBA00022679"/>
    </source>
</evidence>
<dbReference type="Pfam" id="PF01590">
    <property type="entry name" value="GAF"/>
    <property type="match status" value="1"/>
</dbReference>
<feature type="domain" description="Histidine kinase" evidence="10">
    <location>
        <begin position="444"/>
        <end position="635"/>
    </location>
</feature>
<dbReference type="EMBL" id="DSGB01000002">
    <property type="protein sequence ID" value="HER95187.1"/>
    <property type="molecule type" value="Genomic_DNA"/>
</dbReference>
<dbReference type="InterPro" id="IPR005467">
    <property type="entry name" value="His_kinase_dom"/>
</dbReference>
<accession>A0A7V2AYW9</accession>
<evidence type="ECO:0000313" key="13">
    <source>
        <dbReference type="EMBL" id="HER95187.1"/>
    </source>
</evidence>
<evidence type="ECO:0000259" key="9">
    <source>
        <dbReference type="PROSITE" id="PS50046"/>
    </source>
</evidence>
<dbReference type="SMART" id="SM00091">
    <property type="entry name" value="PAS"/>
    <property type="match status" value="1"/>
</dbReference>
<proteinExistence type="inferred from homology"/>
<comment type="similarity">
    <text evidence="1">In the N-terminal section; belongs to the phytochrome family.</text>
</comment>
<dbReference type="InterPro" id="IPR035965">
    <property type="entry name" value="PAS-like_dom_sf"/>
</dbReference>
<comment type="caution">
    <text evidence="13">The sequence shown here is derived from an EMBL/GenBank/DDBJ whole genome shotgun (WGS) entry which is preliminary data.</text>
</comment>
<dbReference type="PROSITE" id="PS50113">
    <property type="entry name" value="PAC"/>
    <property type="match status" value="1"/>
</dbReference>
<dbReference type="GO" id="GO:0000155">
    <property type="term" value="F:phosphorelay sensor kinase activity"/>
    <property type="evidence" value="ECO:0007669"/>
    <property type="project" value="InterPro"/>
</dbReference>
<feature type="domain" description="PAS" evidence="11">
    <location>
        <begin position="305"/>
        <end position="375"/>
    </location>
</feature>
<keyword evidence="5" id="KW-0067">ATP-binding</keyword>
<dbReference type="PANTHER" id="PTHR24421">
    <property type="entry name" value="NITRATE/NITRITE SENSOR PROTEIN NARX-RELATED"/>
    <property type="match status" value="1"/>
</dbReference>
<evidence type="ECO:0000259" key="11">
    <source>
        <dbReference type="PROSITE" id="PS50112"/>
    </source>
</evidence>
<evidence type="ECO:0000256" key="8">
    <source>
        <dbReference type="ARBA" id="ARBA00070616"/>
    </source>
</evidence>
<keyword evidence="4" id="KW-0418">Kinase</keyword>
<dbReference type="InterPro" id="IPR050482">
    <property type="entry name" value="Sensor_HK_TwoCompSys"/>
</dbReference>
<keyword evidence="3" id="KW-0547">Nucleotide-binding</keyword>
<evidence type="ECO:0000256" key="3">
    <source>
        <dbReference type="ARBA" id="ARBA00022741"/>
    </source>
</evidence>
<evidence type="ECO:0000259" key="10">
    <source>
        <dbReference type="PROSITE" id="PS50109"/>
    </source>
</evidence>
<dbReference type="PROSITE" id="PS50112">
    <property type="entry name" value="PAS"/>
    <property type="match status" value="1"/>
</dbReference>
<dbReference type="SMART" id="SM00387">
    <property type="entry name" value="HATPase_c"/>
    <property type="match status" value="1"/>
</dbReference>
<evidence type="ECO:0000256" key="7">
    <source>
        <dbReference type="ARBA" id="ARBA00059827"/>
    </source>
</evidence>
<dbReference type="SUPFAM" id="SSF55785">
    <property type="entry name" value="PYP-like sensor domain (PAS domain)"/>
    <property type="match status" value="1"/>
</dbReference>
<dbReference type="InterPro" id="IPR011712">
    <property type="entry name" value="Sig_transdc_His_kin_sub3_dim/P"/>
</dbReference>
<evidence type="ECO:0000256" key="5">
    <source>
        <dbReference type="ARBA" id="ARBA00022840"/>
    </source>
</evidence>
<gene>
    <name evidence="13" type="ORF">ENO59_01495</name>
</gene>
<dbReference type="Pfam" id="PF00989">
    <property type="entry name" value="PAS"/>
    <property type="match status" value="1"/>
</dbReference>
<dbReference type="InterPro" id="IPR000014">
    <property type="entry name" value="PAS"/>
</dbReference>
<evidence type="ECO:0000259" key="12">
    <source>
        <dbReference type="PROSITE" id="PS50113"/>
    </source>
</evidence>
<organism evidence="13">
    <name type="scientific">Rhodothermus marinus</name>
    <name type="common">Rhodothermus obamensis</name>
    <dbReference type="NCBI Taxonomy" id="29549"/>
    <lineage>
        <taxon>Bacteria</taxon>
        <taxon>Pseudomonadati</taxon>
        <taxon>Rhodothermota</taxon>
        <taxon>Rhodothermia</taxon>
        <taxon>Rhodothermales</taxon>
        <taxon>Rhodothermaceae</taxon>
        <taxon>Rhodothermus</taxon>
    </lineage>
</organism>
<dbReference type="SMART" id="SM00065">
    <property type="entry name" value="GAF"/>
    <property type="match status" value="1"/>
</dbReference>
<evidence type="ECO:0000256" key="4">
    <source>
        <dbReference type="ARBA" id="ARBA00022777"/>
    </source>
</evidence>
<dbReference type="Gene3D" id="3.30.565.10">
    <property type="entry name" value="Histidine kinase-like ATPase, C-terminal domain"/>
    <property type="match status" value="1"/>
</dbReference>